<dbReference type="InterPro" id="IPR020612">
    <property type="entry name" value="Methylthiotransferase_CS"/>
</dbReference>
<evidence type="ECO:0000256" key="2">
    <source>
        <dbReference type="ARBA" id="ARBA00022679"/>
    </source>
</evidence>
<feature type="non-terminal residue" evidence="5">
    <location>
        <position position="337"/>
    </location>
</feature>
<sequence>RNWNDPRLRYGRLRRPGCRQSSWDLQTAGKYPSRRRYSANRLAEKWKSANDRTSNKKLYRHYRNTDRIMTSSKPDTQVITFGCRLNYYESSIIRRHAELFSNQNIVVVNTCAVTAEAERQARQAIRRARRELPGSKIIVTGCSAQITPDVYYNMEEVDAVVGNKEKLTAELFQEDGKAVNVGNIMDEHEVGSEIPQNKDCRARAFVQIQTGCDHRCTFCIIPYGRGNSRSIPKEKILREIQSLIGFGYNEVVLTGVDITSYGSDLEPRTHLGTLVKSILNEVSNLRRLRLSSLDPAELDEALWETLATNERLMPHLHLSVQAGHDLILKRMKRRHSR</sequence>
<dbReference type="InterPro" id="IPR038135">
    <property type="entry name" value="Methylthiotransferase_N_sf"/>
</dbReference>
<dbReference type="PROSITE" id="PS01278">
    <property type="entry name" value="MTTASE_RADICAL"/>
    <property type="match status" value="1"/>
</dbReference>
<dbReference type="InterPro" id="IPR058240">
    <property type="entry name" value="rSAM_sf"/>
</dbReference>
<dbReference type="Gene3D" id="3.40.50.12160">
    <property type="entry name" value="Methylthiotransferase, N-terminal domain"/>
    <property type="match status" value="1"/>
</dbReference>
<dbReference type="GO" id="GO:0046872">
    <property type="term" value="F:metal ion binding"/>
    <property type="evidence" value="ECO:0007669"/>
    <property type="project" value="UniProtKB-KW"/>
</dbReference>
<evidence type="ECO:0000259" key="4">
    <source>
        <dbReference type="PROSITE" id="PS51918"/>
    </source>
</evidence>
<dbReference type="SFLD" id="SFLDG01082">
    <property type="entry name" value="B12-binding_domain_containing"/>
    <property type="match status" value="1"/>
</dbReference>
<dbReference type="SUPFAM" id="SSF102114">
    <property type="entry name" value="Radical SAM enzymes"/>
    <property type="match status" value="1"/>
</dbReference>
<dbReference type="GO" id="GO:0051539">
    <property type="term" value="F:4 iron, 4 sulfur cluster binding"/>
    <property type="evidence" value="ECO:0007669"/>
    <property type="project" value="UniProtKB-KW"/>
</dbReference>
<comment type="cofactor">
    <cofactor evidence="1">
        <name>[4Fe-4S] cluster</name>
        <dbReference type="ChEBI" id="CHEBI:49883"/>
    </cofactor>
</comment>
<dbReference type="Pfam" id="PF00919">
    <property type="entry name" value="UPF0004"/>
    <property type="match status" value="1"/>
</dbReference>
<evidence type="ECO:0000259" key="3">
    <source>
        <dbReference type="PROSITE" id="PS51449"/>
    </source>
</evidence>
<dbReference type="InterPro" id="IPR013848">
    <property type="entry name" value="Methylthiotransferase_N"/>
</dbReference>
<feature type="domain" description="Radical SAM core" evidence="4">
    <location>
        <begin position="198"/>
        <end position="337"/>
    </location>
</feature>
<organism evidence="5">
    <name type="scientific">marine metagenome</name>
    <dbReference type="NCBI Taxonomy" id="408172"/>
    <lineage>
        <taxon>unclassified sequences</taxon>
        <taxon>metagenomes</taxon>
        <taxon>ecological metagenomes</taxon>
    </lineage>
</organism>
<name>A0A382Q0T8_9ZZZZ</name>
<feature type="domain" description="MTTase N-terminal" evidence="3">
    <location>
        <begin position="74"/>
        <end position="177"/>
    </location>
</feature>
<evidence type="ECO:0000256" key="1">
    <source>
        <dbReference type="ARBA" id="ARBA00001966"/>
    </source>
</evidence>
<dbReference type="PROSITE" id="PS51918">
    <property type="entry name" value="RADICAL_SAM"/>
    <property type="match status" value="1"/>
</dbReference>
<dbReference type="Pfam" id="PF04055">
    <property type="entry name" value="Radical_SAM"/>
    <property type="match status" value="1"/>
</dbReference>
<protein>
    <submittedName>
        <fullName evidence="5">Uncharacterized protein</fullName>
    </submittedName>
</protein>
<dbReference type="GO" id="GO:0035598">
    <property type="term" value="F:tRNA (N(6)-L-threonylcarbamoyladenosine(37)-C(2))-methylthiotransferase activity"/>
    <property type="evidence" value="ECO:0007669"/>
    <property type="project" value="TreeGrafter"/>
</dbReference>
<dbReference type="InterPro" id="IPR007197">
    <property type="entry name" value="rSAM"/>
</dbReference>
<gene>
    <name evidence="5" type="ORF">METZ01_LOCUS331571</name>
</gene>
<dbReference type="EMBL" id="UINC01110900">
    <property type="protein sequence ID" value="SVC78717.1"/>
    <property type="molecule type" value="Genomic_DNA"/>
</dbReference>
<dbReference type="AlphaFoldDB" id="A0A382Q0T8"/>
<proteinExistence type="predicted"/>
<reference evidence="5" key="1">
    <citation type="submission" date="2018-05" db="EMBL/GenBank/DDBJ databases">
        <authorList>
            <person name="Lanie J.A."/>
            <person name="Ng W.-L."/>
            <person name="Kazmierczak K.M."/>
            <person name="Andrzejewski T.M."/>
            <person name="Davidsen T.M."/>
            <person name="Wayne K.J."/>
            <person name="Tettelin H."/>
            <person name="Glass J.I."/>
            <person name="Rusch D."/>
            <person name="Podicherti R."/>
            <person name="Tsui H.-C.T."/>
            <person name="Winkler M.E."/>
        </authorList>
    </citation>
    <scope>NUCLEOTIDE SEQUENCE</scope>
</reference>
<dbReference type="Gene3D" id="3.80.30.20">
    <property type="entry name" value="tm_1862 like domain"/>
    <property type="match status" value="1"/>
</dbReference>
<dbReference type="InterPro" id="IPR023404">
    <property type="entry name" value="rSAM_horseshoe"/>
</dbReference>
<evidence type="ECO:0000313" key="5">
    <source>
        <dbReference type="EMBL" id="SVC78717.1"/>
    </source>
</evidence>
<keyword evidence="2" id="KW-0808">Transferase</keyword>
<dbReference type="PANTHER" id="PTHR11918:SF45">
    <property type="entry name" value="THREONYLCARBAMOYLADENOSINE TRNA METHYLTHIOTRANSFERASE"/>
    <property type="match status" value="1"/>
</dbReference>
<dbReference type="PANTHER" id="PTHR11918">
    <property type="entry name" value="RADICAL SAM PROTEINS"/>
    <property type="match status" value="1"/>
</dbReference>
<accession>A0A382Q0T8</accession>
<dbReference type="SFLD" id="SFLDS00029">
    <property type="entry name" value="Radical_SAM"/>
    <property type="match status" value="1"/>
</dbReference>
<dbReference type="PROSITE" id="PS51449">
    <property type="entry name" value="MTTASE_N"/>
    <property type="match status" value="1"/>
</dbReference>
<feature type="non-terminal residue" evidence="5">
    <location>
        <position position="1"/>
    </location>
</feature>